<organism evidence="5 6">
    <name type="scientific">Halolactibacillus alkaliphilus</name>
    <dbReference type="NCBI Taxonomy" id="442899"/>
    <lineage>
        <taxon>Bacteria</taxon>
        <taxon>Bacillati</taxon>
        <taxon>Bacillota</taxon>
        <taxon>Bacilli</taxon>
        <taxon>Bacillales</taxon>
        <taxon>Bacillaceae</taxon>
        <taxon>Halolactibacillus</taxon>
    </lineage>
</organism>
<dbReference type="HAMAP" id="MF_00245">
    <property type="entry name" value="UPF0122"/>
    <property type="match status" value="1"/>
</dbReference>
<dbReference type="Pfam" id="PF04297">
    <property type="entry name" value="UPF0122"/>
    <property type="match status" value="1"/>
</dbReference>
<keyword evidence="6" id="KW-1185">Reference proteome</keyword>
<evidence type="ECO:0000256" key="1">
    <source>
        <dbReference type="ARBA" id="ARBA00008720"/>
    </source>
</evidence>
<reference evidence="5 6" key="1">
    <citation type="submission" date="2019-07" db="EMBL/GenBank/DDBJ databases">
        <title>Whole genome shotgun sequence of Halolactibacillus alkaliphilus NBRC 103919.</title>
        <authorList>
            <person name="Hosoyama A."/>
            <person name="Uohara A."/>
            <person name="Ohji S."/>
            <person name="Ichikawa N."/>
        </authorList>
    </citation>
    <scope>NUCLEOTIDE SEQUENCE [LARGE SCALE GENOMIC DNA]</scope>
    <source>
        <strain evidence="5 6">NBRC 103919</strain>
    </source>
</reference>
<dbReference type="PANTHER" id="PTHR40083:SF1">
    <property type="entry name" value="UPF0122 PROTEIN YLXM"/>
    <property type="match status" value="1"/>
</dbReference>
<dbReference type="InterPro" id="IPR007394">
    <property type="entry name" value="UPF0122"/>
</dbReference>
<accession>A0A511WXB1</accession>
<comment type="similarity">
    <text evidence="1 3">Belongs to the UPF0122 family.</text>
</comment>
<comment type="caution">
    <text evidence="5">The sequence shown here is derived from an EMBL/GenBank/DDBJ whole genome shotgun (WGS) entry which is preliminary data.</text>
</comment>
<evidence type="ECO:0000256" key="4">
    <source>
        <dbReference type="SAM" id="Coils"/>
    </source>
</evidence>
<evidence type="ECO:0000256" key="3">
    <source>
        <dbReference type="HAMAP-Rule" id="MF_00245"/>
    </source>
</evidence>
<evidence type="ECO:0000313" key="5">
    <source>
        <dbReference type="EMBL" id="GEN55754.1"/>
    </source>
</evidence>
<dbReference type="PANTHER" id="PTHR40083">
    <property type="entry name" value="UPF0122 PROTEIN CBO2450/CLC_2298"/>
    <property type="match status" value="1"/>
</dbReference>
<dbReference type="SUPFAM" id="SSF88659">
    <property type="entry name" value="Sigma3 and sigma4 domains of RNA polymerase sigma factors"/>
    <property type="match status" value="1"/>
</dbReference>
<dbReference type="EMBL" id="BJYE01000002">
    <property type="protein sequence ID" value="GEN55754.1"/>
    <property type="molecule type" value="Genomic_DNA"/>
</dbReference>
<evidence type="ECO:0000313" key="6">
    <source>
        <dbReference type="Proteomes" id="UP000321400"/>
    </source>
</evidence>
<protein>
    <recommendedName>
        <fullName evidence="3">UPF0122 protein HAL01_02180</fullName>
    </recommendedName>
</protein>
<sequence>MMLEKTTRINFLLDFYQALLTAKQRSYMELYYLEDYSLGEISDTFEVSRQAVYDNIKRTEKMLESYEERLKLYEKFLKRQTLIKELETKVTDKALLADIQTLKELD</sequence>
<dbReference type="Proteomes" id="UP000321400">
    <property type="component" value="Unassembled WGS sequence"/>
</dbReference>
<dbReference type="InterPro" id="IPR054831">
    <property type="entry name" value="UPF0122_fam_protein"/>
</dbReference>
<gene>
    <name evidence="5" type="ORF">HAL01_02180</name>
</gene>
<evidence type="ECO:0000256" key="2">
    <source>
        <dbReference type="ARBA" id="ARBA00024764"/>
    </source>
</evidence>
<proteinExistence type="inferred from homology"/>
<name>A0A511WXB1_9BACI</name>
<dbReference type="InterPro" id="IPR036388">
    <property type="entry name" value="WH-like_DNA-bd_sf"/>
</dbReference>
<dbReference type="InterPro" id="IPR013324">
    <property type="entry name" value="RNA_pol_sigma_r3/r4-like"/>
</dbReference>
<comment type="function">
    <text evidence="2 3">Might take part in the signal recognition particle (SRP) pathway. This is inferred from the conservation of its genetic proximity to ftsY/ffh. May be a regulatory protein.</text>
</comment>
<dbReference type="NCBIfam" id="NF045758">
    <property type="entry name" value="YlxM"/>
    <property type="match status" value="1"/>
</dbReference>
<dbReference type="STRING" id="442899.SAMN05720591_10284"/>
<dbReference type="AlphaFoldDB" id="A0A511WXB1"/>
<feature type="coiled-coil region" evidence="4">
    <location>
        <begin position="49"/>
        <end position="76"/>
    </location>
</feature>
<dbReference type="NCBIfam" id="NF001070">
    <property type="entry name" value="PRK00118.1-6"/>
    <property type="match status" value="1"/>
</dbReference>
<dbReference type="Gene3D" id="1.10.10.10">
    <property type="entry name" value="Winged helix-like DNA-binding domain superfamily/Winged helix DNA-binding domain"/>
    <property type="match status" value="1"/>
</dbReference>
<dbReference type="NCBIfam" id="NF001068">
    <property type="entry name" value="PRK00118.1-4"/>
    <property type="match status" value="1"/>
</dbReference>
<keyword evidence="4" id="KW-0175">Coiled coil</keyword>